<protein>
    <submittedName>
        <fullName evidence="1">Uncharacterized protein</fullName>
    </submittedName>
</protein>
<reference evidence="1" key="1">
    <citation type="submission" date="2014-09" db="EMBL/GenBank/DDBJ databases">
        <authorList>
            <person name="Magalhaes I.L.F."/>
            <person name="Oliveira U."/>
            <person name="Santos F.R."/>
            <person name="Vidigal T.H.D.A."/>
            <person name="Brescovit A.D."/>
            <person name="Santos A.J."/>
        </authorList>
    </citation>
    <scope>NUCLEOTIDE SEQUENCE</scope>
    <source>
        <tissue evidence="1">Shoot tissue taken approximately 20 cm above the soil surface</tissue>
    </source>
</reference>
<organism evidence="1">
    <name type="scientific">Arundo donax</name>
    <name type="common">Giant reed</name>
    <name type="synonym">Donax arundinaceus</name>
    <dbReference type="NCBI Taxonomy" id="35708"/>
    <lineage>
        <taxon>Eukaryota</taxon>
        <taxon>Viridiplantae</taxon>
        <taxon>Streptophyta</taxon>
        <taxon>Embryophyta</taxon>
        <taxon>Tracheophyta</taxon>
        <taxon>Spermatophyta</taxon>
        <taxon>Magnoliopsida</taxon>
        <taxon>Liliopsida</taxon>
        <taxon>Poales</taxon>
        <taxon>Poaceae</taxon>
        <taxon>PACMAD clade</taxon>
        <taxon>Arundinoideae</taxon>
        <taxon>Arundineae</taxon>
        <taxon>Arundo</taxon>
    </lineage>
</organism>
<proteinExistence type="predicted"/>
<sequence>MKLPLPKSAKPSQTQCTELKCKGPPN</sequence>
<dbReference type="AlphaFoldDB" id="A0A0A9U3I9"/>
<dbReference type="EMBL" id="GBRH01280945">
    <property type="protein sequence ID" value="JAD16950.1"/>
    <property type="molecule type" value="Transcribed_RNA"/>
</dbReference>
<reference evidence="1" key="2">
    <citation type="journal article" date="2015" name="Data Brief">
        <title>Shoot transcriptome of the giant reed, Arundo donax.</title>
        <authorList>
            <person name="Barrero R.A."/>
            <person name="Guerrero F.D."/>
            <person name="Moolhuijzen P."/>
            <person name="Goolsby J.A."/>
            <person name="Tidwell J."/>
            <person name="Bellgard S.E."/>
            <person name="Bellgard M.I."/>
        </authorList>
    </citation>
    <scope>NUCLEOTIDE SEQUENCE</scope>
    <source>
        <tissue evidence="1">Shoot tissue taken approximately 20 cm above the soil surface</tissue>
    </source>
</reference>
<accession>A0A0A9U3I9</accession>
<name>A0A0A9U3I9_ARUDO</name>
<evidence type="ECO:0000313" key="1">
    <source>
        <dbReference type="EMBL" id="JAD16950.1"/>
    </source>
</evidence>